<keyword evidence="3" id="KW-1185">Reference proteome</keyword>
<dbReference type="STRING" id="1873176.BFN67_11410"/>
<name>A0A1V8RV58_9HYPH</name>
<evidence type="ECO:0008006" key="4">
    <source>
        <dbReference type="Google" id="ProtNLM"/>
    </source>
</evidence>
<feature type="compositionally biased region" description="Polar residues" evidence="1">
    <location>
        <begin position="77"/>
        <end position="86"/>
    </location>
</feature>
<feature type="compositionally biased region" description="Basic and acidic residues" evidence="1">
    <location>
        <begin position="158"/>
        <end position="171"/>
    </location>
</feature>
<dbReference type="Pfam" id="PF10082">
    <property type="entry name" value="BBP2_2"/>
    <property type="match status" value="1"/>
</dbReference>
<organism evidence="2 3">
    <name type="scientific">Manganibacter manganicus</name>
    <dbReference type="NCBI Taxonomy" id="1873176"/>
    <lineage>
        <taxon>Bacteria</taxon>
        <taxon>Pseudomonadati</taxon>
        <taxon>Pseudomonadota</taxon>
        <taxon>Alphaproteobacteria</taxon>
        <taxon>Hyphomicrobiales</taxon>
        <taxon>Phyllobacteriaceae</taxon>
        <taxon>Manganibacter</taxon>
    </lineage>
</organism>
<reference evidence="2 3" key="1">
    <citation type="journal article" date="2016" name="Int. J. Syst. Evol. Microbiol.">
        <title>Pseudaminobacter manganicus sp. nov., isolated from sludge of a manganese mine.</title>
        <authorList>
            <person name="Li J."/>
            <person name="Huang J."/>
            <person name="Liao S."/>
            <person name="Wang G."/>
        </authorList>
    </citation>
    <scope>NUCLEOTIDE SEQUENCE [LARGE SCALE GENOMIC DNA]</scope>
    <source>
        <strain evidence="2 3">JH-7</strain>
    </source>
</reference>
<dbReference type="OrthoDB" id="7398962at2"/>
<feature type="region of interest" description="Disordered" evidence="1">
    <location>
        <begin position="46"/>
        <end position="192"/>
    </location>
</feature>
<dbReference type="AlphaFoldDB" id="A0A1V8RV58"/>
<comment type="caution">
    <text evidence="2">The sequence shown here is derived from an EMBL/GenBank/DDBJ whole genome shotgun (WGS) entry which is preliminary data.</text>
</comment>
<dbReference type="Proteomes" id="UP000191905">
    <property type="component" value="Unassembled WGS sequence"/>
</dbReference>
<evidence type="ECO:0000256" key="1">
    <source>
        <dbReference type="SAM" id="MobiDB-lite"/>
    </source>
</evidence>
<sequence length="586" mass="62944">MPRSRPETRRYRRSEAISALLLAGSLCALTTVVPAMAQDLELRGEVSESAIQNDQQAKTRRLAEAQAALAAADAGNSGPTGLSSAPYQPASPDPFADDDSTGSISGSIFDERSGNAAGAPAVTNRRSKSGSREKIMGQDRQGIDQPEQKKSKPTSIDSHADGVARLDKDTETTALNPRALTANAQEREPLDRGAERVEAIEGHDAKPEDDPFAPVGIRLGSFVLRPAIEQGITATSNADSAPDGQSATLSETTLRLNAASDWTRHSAMVNGYGTFRKSLSGEELHDATGRIEGQLDLDLGNEWRAIGKLGYETAPESASSPVVIQGTLSQPQRQTFDGSLGIEKHLGKLRFGLTGAAEHDSYGDADLSSGGTISQKDRDSTLYTATLRGGYEISPALMPFVEAELGHRAYNQRIDQSGFERSSNRIGLRTGLKLDFGEKLGGEFSAGWIRETFDDDRLGSISAPTLAAELKWSPERGTVVGLRGTTTLEDTTTAGESGSVLYSSRLTAERQIRANLTAEAALGLDWRDYSGTNGHDLIWSAEAGLTWWMNRYAGIRTRLRHESVTSNLPGRDSHTNSVYLGLILQR</sequence>
<accession>A0A1V8RV58</accession>
<evidence type="ECO:0000313" key="2">
    <source>
        <dbReference type="EMBL" id="OQM77086.1"/>
    </source>
</evidence>
<gene>
    <name evidence="2" type="ORF">BFN67_11410</name>
</gene>
<dbReference type="RefSeq" id="WP_080918211.1">
    <property type="nucleotide sequence ID" value="NZ_MDET01000003.1"/>
</dbReference>
<evidence type="ECO:0000313" key="3">
    <source>
        <dbReference type="Proteomes" id="UP000191905"/>
    </source>
</evidence>
<proteinExistence type="predicted"/>
<dbReference type="InterPro" id="IPR018759">
    <property type="entry name" value="BBP2_2"/>
</dbReference>
<feature type="compositionally biased region" description="Low complexity" evidence="1">
    <location>
        <begin position="64"/>
        <end position="74"/>
    </location>
</feature>
<protein>
    <recommendedName>
        <fullName evidence="4">Outer membrane beta-barrel protein</fullName>
    </recommendedName>
</protein>
<dbReference type="EMBL" id="MDET01000003">
    <property type="protein sequence ID" value="OQM77086.1"/>
    <property type="molecule type" value="Genomic_DNA"/>
</dbReference>